<keyword evidence="3" id="KW-1185">Reference proteome</keyword>
<reference evidence="2" key="1">
    <citation type="journal article" date="2014" name="Int. J. Syst. Evol. Microbiol.">
        <title>Complete genome sequence of Corynebacterium casei LMG S-19264T (=DSM 44701T), isolated from a smear-ripened cheese.</title>
        <authorList>
            <consortium name="US DOE Joint Genome Institute (JGI-PGF)"/>
            <person name="Walter F."/>
            <person name="Albersmeier A."/>
            <person name="Kalinowski J."/>
            <person name="Ruckert C."/>
        </authorList>
    </citation>
    <scope>NUCLEOTIDE SEQUENCE</scope>
    <source>
        <strain evidence="2">KCTC 42651</strain>
    </source>
</reference>
<reference evidence="2" key="2">
    <citation type="submission" date="2020-09" db="EMBL/GenBank/DDBJ databases">
        <authorList>
            <person name="Sun Q."/>
            <person name="Kim S."/>
        </authorList>
    </citation>
    <scope>NUCLEOTIDE SEQUENCE</scope>
    <source>
        <strain evidence="2">KCTC 42651</strain>
    </source>
</reference>
<evidence type="ECO:0000256" key="1">
    <source>
        <dbReference type="SAM" id="MobiDB-lite"/>
    </source>
</evidence>
<dbReference type="AlphaFoldDB" id="A0A919CST2"/>
<protein>
    <submittedName>
        <fullName evidence="2">Uncharacterized protein</fullName>
    </submittedName>
</protein>
<evidence type="ECO:0000313" key="3">
    <source>
        <dbReference type="Proteomes" id="UP000630353"/>
    </source>
</evidence>
<organism evidence="2 3">
    <name type="scientific">Thalassobaculum fulvum</name>
    <dbReference type="NCBI Taxonomy" id="1633335"/>
    <lineage>
        <taxon>Bacteria</taxon>
        <taxon>Pseudomonadati</taxon>
        <taxon>Pseudomonadota</taxon>
        <taxon>Alphaproteobacteria</taxon>
        <taxon>Rhodospirillales</taxon>
        <taxon>Thalassobaculaceae</taxon>
        <taxon>Thalassobaculum</taxon>
    </lineage>
</organism>
<proteinExistence type="predicted"/>
<evidence type="ECO:0000313" key="2">
    <source>
        <dbReference type="EMBL" id="GHD59459.1"/>
    </source>
</evidence>
<feature type="region of interest" description="Disordered" evidence="1">
    <location>
        <begin position="1"/>
        <end position="26"/>
    </location>
</feature>
<accession>A0A919CST2</accession>
<dbReference type="Proteomes" id="UP000630353">
    <property type="component" value="Unassembled WGS sequence"/>
</dbReference>
<name>A0A919CST2_9PROT</name>
<sequence>MAVGPRSLAVGGGGNGAARCPPSMRSVREKAARATVPARAPDFRNLCWRAGYSDFSRCAMLGNNPASSITL</sequence>
<comment type="caution">
    <text evidence="2">The sequence shown here is derived from an EMBL/GenBank/DDBJ whole genome shotgun (WGS) entry which is preliminary data.</text>
</comment>
<gene>
    <name evidence="2" type="ORF">GCM10017083_43680</name>
</gene>
<dbReference type="EMBL" id="BMZS01000011">
    <property type="protein sequence ID" value="GHD59459.1"/>
    <property type="molecule type" value="Genomic_DNA"/>
</dbReference>